<dbReference type="InterPro" id="IPR016095">
    <property type="entry name" value="Ribosomal_uL1_3-a/b-sand"/>
</dbReference>
<proteinExistence type="predicted"/>
<dbReference type="OrthoDB" id="10251727at2759"/>
<dbReference type="GeneID" id="28992632"/>
<dbReference type="CDD" id="cd00403">
    <property type="entry name" value="Ribosomal_L1"/>
    <property type="match status" value="1"/>
</dbReference>
<evidence type="ECO:0000313" key="1">
    <source>
        <dbReference type="EMBL" id="OAD72599.1"/>
    </source>
</evidence>
<keyword evidence="2" id="KW-1185">Reference proteome</keyword>
<dbReference type="Proteomes" id="UP000077315">
    <property type="component" value="Unassembled WGS sequence"/>
</dbReference>
<name>A0A167ME98_PHYB8</name>
<protein>
    <recommendedName>
        <fullName evidence="3">Ribosomal protein L1</fullName>
    </recommendedName>
</protein>
<dbReference type="AlphaFoldDB" id="A0A167ME98"/>
<dbReference type="RefSeq" id="XP_018290639.1">
    <property type="nucleotide sequence ID" value="XM_018431726.1"/>
</dbReference>
<sequence>MAKEFDEQQAKKAIQALYKTFKAKASEDLLDSEPAVHVQLVIKKVSGKPKSGAKRLPMKYSPLPENADVCLIVKDNVEKWEDLIKTNEIANVSKVIDVKGLETTYKTYEARRKLAGSYDAFLVSDNVTHLMPARLGSTFVKRNKFPNPVRLTPTTIKQQIEKVLRSSFVRDGGSTTTSAKIGHLGLTEDQLHENLVMAVPEHVKAVAGNWDNVLSISLLFPNVPALVFYSASFK</sequence>
<evidence type="ECO:0000313" key="2">
    <source>
        <dbReference type="Proteomes" id="UP000077315"/>
    </source>
</evidence>
<dbReference type="InterPro" id="IPR023674">
    <property type="entry name" value="Ribosomal_uL1-like"/>
</dbReference>
<dbReference type="Gene3D" id="3.40.50.790">
    <property type="match status" value="1"/>
</dbReference>
<dbReference type="PANTHER" id="PTHR23105">
    <property type="entry name" value="RIBOSOMAL PROTEIN L7AE FAMILY MEMBER"/>
    <property type="match status" value="1"/>
</dbReference>
<reference evidence="2" key="1">
    <citation type="submission" date="2015-06" db="EMBL/GenBank/DDBJ databases">
        <title>Expansion of signal transduction pathways in fungi by whole-genome duplication.</title>
        <authorList>
            <consortium name="DOE Joint Genome Institute"/>
            <person name="Corrochano L.M."/>
            <person name="Kuo A."/>
            <person name="Marcet-Houben M."/>
            <person name="Polaino S."/>
            <person name="Salamov A."/>
            <person name="Villalobos J.M."/>
            <person name="Alvarez M.I."/>
            <person name="Avalos J."/>
            <person name="Benito E.P."/>
            <person name="Benoit I."/>
            <person name="Burger G."/>
            <person name="Camino L.P."/>
            <person name="Canovas D."/>
            <person name="Cerda-Olmedo E."/>
            <person name="Cheng J.-F."/>
            <person name="Dominguez A."/>
            <person name="Elias M."/>
            <person name="Eslava A.P."/>
            <person name="Glaser F."/>
            <person name="Grimwood J."/>
            <person name="Gutierrez G."/>
            <person name="Heitman J."/>
            <person name="Henrissat B."/>
            <person name="Iturriaga E.A."/>
            <person name="Lang B.F."/>
            <person name="Lavin J.L."/>
            <person name="Lee S."/>
            <person name="Li W."/>
            <person name="Lindquist E."/>
            <person name="Lopez-Garcia S."/>
            <person name="Luque E.M."/>
            <person name="Marcos A.T."/>
            <person name="Martin J."/>
            <person name="McCluskey K."/>
            <person name="Medina H.R."/>
            <person name="Miralles-Duran A."/>
            <person name="Miyazaki A."/>
            <person name="Munoz-Torres E."/>
            <person name="Oguiza J.A."/>
            <person name="Ohm R."/>
            <person name="Olmedo M."/>
            <person name="Orejas M."/>
            <person name="Ortiz-Castellanos L."/>
            <person name="Pisabarro A.G."/>
            <person name="Rodriguez-Romero J."/>
            <person name="Ruiz-Herrera J."/>
            <person name="Ruiz-Vazquez R."/>
            <person name="Sanz C."/>
            <person name="Schackwitz W."/>
            <person name="Schmutz J."/>
            <person name="Shahriari M."/>
            <person name="Shelest E."/>
            <person name="Silva-Franco F."/>
            <person name="Soanes D."/>
            <person name="Syed K."/>
            <person name="Tagua V.G."/>
            <person name="Talbot N.J."/>
            <person name="Thon M."/>
            <person name="De vries R.P."/>
            <person name="Wiebenga A."/>
            <person name="Yadav J.S."/>
            <person name="Braun E.L."/>
            <person name="Baker S."/>
            <person name="Garre V."/>
            <person name="Horwitz B."/>
            <person name="Torres-Martinez S."/>
            <person name="Idnurm A."/>
            <person name="Herrera-Estrella A."/>
            <person name="Gabaldon T."/>
            <person name="Grigoriev I.V."/>
        </authorList>
    </citation>
    <scope>NUCLEOTIDE SEQUENCE [LARGE SCALE GENOMIC DNA]</scope>
    <source>
        <strain evidence="2">NRRL 1555(-)</strain>
    </source>
</reference>
<dbReference type="Pfam" id="PF00687">
    <property type="entry name" value="Ribosomal_L1"/>
    <property type="match status" value="1"/>
</dbReference>
<organism evidence="1 2">
    <name type="scientific">Phycomyces blakesleeanus (strain ATCC 8743b / DSM 1359 / FGSC 10004 / NBRC 33097 / NRRL 1555)</name>
    <dbReference type="NCBI Taxonomy" id="763407"/>
    <lineage>
        <taxon>Eukaryota</taxon>
        <taxon>Fungi</taxon>
        <taxon>Fungi incertae sedis</taxon>
        <taxon>Mucoromycota</taxon>
        <taxon>Mucoromycotina</taxon>
        <taxon>Mucoromycetes</taxon>
        <taxon>Mucorales</taxon>
        <taxon>Phycomycetaceae</taxon>
        <taxon>Phycomyces</taxon>
    </lineage>
</organism>
<dbReference type="EMBL" id="KV440983">
    <property type="protein sequence ID" value="OAD72599.1"/>
    <property type="molecule type" value="Genomic_DNA"/>
</dbReference>
<dbReference type="InParanoid" id="A0A167ME98"/>
<dbReference type="InterPro" id="IPR050257">
    <property type="entry name" value="eL8/uL1-like"/>
</dbReference>
<dbReference type="STRING" id="763407.A0A167ME98"/>
<dbReference type="SUPFAM" id="SSF56808">
    <property type="entry name" value="Ribosomal protein L1"/>
    <property type="match status" value="1"/>
</dbReference>
<dbReference type="GO" id="GO:0003723">
    <property type="term" value="F:RNA binding"/>
    <property type="evidence" value="ECO:0007669"/>
    <property type="project" value="InterPro"/>
</dbReference>
<accession>A0A167ME98</accession>
<dbReference type="VEuPathDB" id="FungiDB:PHYBLDRAFT_146785"/>
<gene>
    <name evidence="1" type="ORF">PHYBLDRAFT_146785</name>
</gene>
<dbReference type="InterPro" id="IPR028364">
    <property type="entry name" value="Ribosomal_uL1/biogenesis"/>
</dbReference>
<evidence type="ECO:0008006" key="3">
    <source>
        <dbReference type="Google" id="ProtNLM"/>
    </source>
</evidence>